<dbReference type="RefSeq" id="WP_155476277.1">
    <property type="nucleotide sequence ID" value="NZ_WNKU01000009.1"/>
</dbReference>
<dbReference type="PANTHER" id="PTHR34070">
    <property type="entry name" value="ARMADILLO-TYPE FOLD"/>
    <property type="match status" value="1"/>
</dbReference>
<sequence>MSFYVQELVALYSLHSDAGYAEWSKQYMRSQFDFLGIRSPVRKRLIKQFIKSHGLPVKEELKAIIETLWRRPEREYQYAAIEIVMFAKKNLSPEDMPWLVPLLMTKQWWDTIDLLSPQIMGYMFTAYPQLIPDYPDRWIDNADFWLQRSAILYQLNYKEKTDESRLFRYILQCAGSNEFFVQKAIGWALRQYARTSPEKVQAFVSTHPLKPLCQREALKHIGHLRSD</sequence>
<dbReference type="Gene3D" id="1.25.10.90">
    <property type="match status" value="1"/>
</dbReference>
<reference evidence="1 2" key="1">
    <citation type="submission" date="2019-11" db="EMBL/GenBank/DDBJ databases">
        <title>Whole-genome sequence of a the green, strictly anaerobic photosynthetic bacterium Heliobacillus mobilis DSM 6151.</title>
        <authorList>
            <person name="Kyndt J.A."/>
            <person name="Meyer T.E."/>
        </authorList>
    </citation>
    <scope>NUCLEOTIDE SEQUENCE [LARGE SCALE GENOMIC DNA]</scope>
    <source>
        <strain evidence="1 2">DSM 6151</strain>
    </source>
</reference>
<dbReference type="Pfam" id="PF08713">
    <property type="entry name" value="DNA_alkylation"/>
    <property type="match status" value="1"/>
</dbReference>
<protein>
    <submittedName>
        <fullName evidence="1">DNA alkylation repair protein</fullName>
    </submittedName>
</protein>
<evidence type="ECO:0000313" key="2">
    <source>
        <dbReference type="Proteomes" id="UP000430670"/>
    </source>
</evidence>
<dbReference type="Proteomes" id="UP000430670">
    <property type="component" value="Unassembled WGS sequence"/>
</dbReference>
<dbReference type="PANTHER" id="PTHR34070:SF1">
    <property type="entry name" value="DNA ALKYLATION REPAIR PROTEIN"/>
    <property type="match status" value="1"/>
</dbReference>
<dbReference type="AlphaFoldDB" id="A0A6I3SJV8"/>
<keyword evidence="2" id="KW-1185">Reference proteome</keyword>
<dbReference type="EMBL" id="WNKU01000009">
    <property type="protein sequence ID" value="MTV49170.1"/>
    <property type="molecule type" value="Genomic_DNA"/>
</dbReference>
<dbReference type="SUPFAM" id="SSF48371">
    <property type="entry name" value="ARM repeat"/>
    <property type="match status" value="1"/>
</dbReference>
<gene>
    <name evidence="1" type="ORF">GJ688_09285</name>
</gene>
<comment type="caution">
    <text evidence="1">The sequence shown here is derived from an EMBL/GenBank/DDBJ whole genome shotgun (WGS) entry which is preliminary data.</text>
</comment>
<organism evidence="1 2">
    <name type="scientific">Heliobacterium mobile</name>
    <name type="common">Heliobacillus mobilis</name>
    <dbReference type="NCBI Taxonomy" id="28064"/>
    <lineage>
        <taxon>Bacteria</taxon>
        <taxon>Bacillati</taxon>
        <taxon>Bacillota</taxon>
        <taxon>Clostridia</taxon>
        <taxon>Eubacteriales</taxon>
        <taxon>Heliobacteriaceae</taxon>
        <taxon>Heliobacterium</taxon>
    </lineage>
</organism>
<proteinExistence type="predicted"/>
<evidence type="ECO:0000313" key="1">
    <source>
        <dbReference type="EMBL" id="MTV49170.1"/>
    </source>
</evidence>
<dbReference type="OrthoDB" id="9775346at2"/>
<dbReference type="InterPro" id="IPR016024">
    <property type="entry name" value="ARM-type_fold"/>
</dbReference>
<dbReference type="InterPro" id="IPR014825">
    <property type="entry name" value="DNA_alkylation"/>
</dbReference>
<name>A0A6I3SJV8_HELMO</name>
<accession>A0A6I3SJV8</accession>
<dbReference type="CDD" id="cd07064">
    <property type="entry name" value="AlkD_like_1"/>
    <property type="match status" value="1"/>
</dbReference>